<dbReference type="Proteomes" id="UP000183090">
    <property type="component" value="Unassembled WGS sequence"/>
</dbReference>
<sequence>MADEKRDRMTTEEEEKKLERRKDEAGPHGEVKEDVPPDSPATERDKEEAQRERDVRNQRSDKTQLGDEADSYDEDDK</sequence>
<evidence type="ECO:0000313" key="5">
    <source>
        <dbReference type="Proteomes" id="UP000183090"/>
    </source>
</evidence>
<reference evidence="2 4" key="1">
    <citation type="journal article" date="2015" name="Int. J. Syst. Evol. Microbiol.">
        <title>Complete genome sequence of Salinicoccus halodurans H3B36, isolated from the Qaidam Basin in China.</title>
        <authorList>
            <person name="Jiang K."/>
            <person name="Xue Y."/>
            <person name="Ma Y."/>
        </authorList>
    </citation>
    <scope>NUCLEOTIDE SEQUENCE [LARGE SCALE GENOMIC DNA]</scope>
    <source>
        <strain evidence="2 4">H3B36</strain>
    </source>
</reference>
<gene>
    <name evidence="2" type="ORF">AAT16_13190</name>
    <name evidence="3" type="ORF">SAMN05216235_0894</name>
</gene>
<dbReference type="EMBL" id="CP011366">
    <property type="protein sequence ID" value="AKG75055.1"/>
    <property type="molecule type" value="Genomic_DNA"/>
</dbReference>
<name>A0A0F7D4Y7_9STAP</name>
<keyword evidence="4" id="KW-1185">Reference proteome</keyword>
<evidence type="ECO:0000313" key="2">
    <source>
        <dbReference type="EMBL" id="AKG75055.1"/>
    </source>
</evidence>
<evidence type="ECO:0000313" key="4">
    <source>
        <dbReference type="Proteomes" id="UP000034029"/>
    </source>
</evidence>
<reference evidence="4" key="2">
    <citation type="submission" date="2015-04" db="EMBL/GenBank/DDBJ databases">
        <title>Complete genome sequence of Salinicoccus halodurans strain H3B36, isolated from the Qaidam basin of China.</title>
        <authorList>
            <person name="Ma Y."/>
            <person name="Jiang K."/>
            <person name="Xue Y."/>
        </authorList>
    </citation>
    <scope>NUCLEOTIDE SEQUENCE [LARGE SCALE GENOMIC DNA]</scope>
    <source>
        <strain evidence="4">H3B36</strain>
    </source>
</reference>
<reference evidence="3 5" key="3">
    <citation type="submission" date="2016-10" db="EMBL/GenBank/DDBJ databases">
        <authorList>
            <person name="Varghese N."/>
            <person name="Submissions S."/>
        </authorList>
    </citation>
    <scope>NUCLEOTIDE SEQUENCE [LARGE SCALE GENOMIC DNA]</scope>
    <source>
        <strain evidence="3 5">CGMCC 1.6501</strain>
    </source>
</reference>
<dbReference type="KEGG" id="shv:AAT16_13190"/>
<dbReference type="AlphaFoldDB" id="A0A0F7D4Y7"/>
<feature type="compositionally biased region" description="Basic and acidic residues" evidence="1">
    <location>
        <begin position="1"/>
        <end position="65"/>
    </location>
</feature>
<evidence type="ECO:0000313" key="3">
    <source>
        <dbReference type="EMBL" id="SFK65189.1"/>
    </source>
</evidence>
<dbReference type="EMBL" id="FOTB01000002">
    <property type="protein sequence ID" value="SFK65189.1"/>
    <property type="molecule type" value="Genomic_DNA"/>
</dbReference>
<dbReference type="Proteomes" id="UP000034029">
    <property type="component" value="Chromosome"/>
</dbReference>
<accession>A0A0F7D4Y7</accession>
<organism evidence="3 5">
    <name type="scientific">Salinicoccus halodurans</name>
    <dbReference type="NCBI Taxonomy" id="407035"/>
    <lineage>
        <taxon>Bacteria</taxon>
        <taxon>Bacillati</taxon>
        <taxon>Bacillota</taxon>
        <taxon>Bacilli</taxon>
        <taxon>Bacillales</taxon>
        <taxon>Staphylococcaceae</taxon>
        <taxon>Salinicoccus</taxon>
    </lineage>
</organism>
<feature type="compositionally biased region" description="Acidic residues" evidence="1">
    <location>
        <begin position="67"/>
        <end position="77"/>
    </location>
</feature>
<dbReference type="OrthoDB" id="9985993at2"/>
<protein>
    <submittedName>
        <fullName evidence="3">Uncharacterized protein</fullName>
    </submittedName>
</protein>
<feature type="region of interest" description="Disordered" evidence="1">
    <location>
        <begin position="1"/>
        <end position="77"/>
    </location>
</feature>
<proteinExistence type="predicted"/>
<dbReference type="RefSeq" id="WP_046791232.1">
    <property type="nucleotide sequence ID" value="NZ_CP011366.1"/>
</dbReference>
<evidence type="ECO:0000256" key="1">
    <source>
        <dbReference type="SAM" id="MobiDB-lite"/>
    </source>
</evidence>